<keyword evidence="3" id="KW-1185">Reference proteome</keyword>
<accession>A0ABU9XE14</accession>
<dbReference type="RefSeq" id="WP_345823954.1">
    <property type="nucleotide sequence ID" value="NZ_JBDIML010000001.1"/>
</dbReference>
<dbReference type="Proteomes" id="UP001444625">
    <property type="component" value="Unassembled WGS sequence"/>
</dbReference>
<protein>
    <submittedName>
        <fullName evidence="2">Uncharacterized protein</fullName>
    </submittedName>
</protein>
<name>A0ABU9XE14_9BACI</name>
<keyword evidence="1" id="KW-1133">Transmembrane helix</keyword>
<sequence length="40" mass="4486">MCEDDPEVSEDAIRFTKKLAVIGLIFISSIIAILLIFTFL</sequence>
<dbReference type="EMBL" id="JBDIML010000001">
    <property type="protein sequence ID" value="MEN2766509.1"/>
    <property type="molecule type" value="Genomic_DNA"/>
</dbReference>
<proteinExistence type="predicted"/>
<organism evidence="2 3">
    <name type="scientific">Ornithinibacillus xuwenensis</name>
    <dbReference type="NCBI Taxonomy" id="3144668"/>
    <lineage>
        <taxon>Bacteria</taxon>
        <taxon>Bacillati</taxon>
        <taxon>Bacillota</taxon>
        <taxon>Bacilli</taxon>
        <taxon>Bacillales</taxon>
        <taxon>Bacillaceae</taxon>
        <taxon>Ornithinibacillus</taxon>
    </lineage>
</organism>
<feature type="transmembrane region" description="Helical" evidence="1">
    <location>
        <begin position="19"/>
        <end position="39"/>
    </location>
</feature>
<evidence type="ECO:0000256" key="1">
    <source>
        <dbReference type="SAM" id="Phobius"/>
    </source>
</evidence>
<reference evidence="2 3" key="1">
    <citation type="submission" date="2024-05" db="EMBL/GenBank/DDBJ databases">
        <authorList>
            <person name="Haq I."/>
            <person name="Ullah Z."/>
            <person name="Ahmad R."/>
            <person name="Li M."/>
            <person name="Tong Y."/>
        </authorList>
    </citation>
    <scope>NUCLEOTIDE SEQUENCE [LARGE SCALE GENOMIC DNA]</scope>
    <source>
        <strain evidence="2 3">16A2E</strain>
    </source>
</reference>
<comment type="caution">
    <text evidence="2">The sequence shown here is derived from an EMBL/GenBank/DDBJ whole genome shotgun (WGS) entry which is preliminary data.</text>
</comment>
<evidence type="ECO:0000313" key="3">
    <source>
        <dbReference type="Proteomes" id="UP001444625"/>
    </source>
</evidence>
<keyword evidence="1" id="KW-0812">Transmembrane</keyword>
<gene>
    <name evidence="2" type="ORF">ABC228_04855</name>
</gene>
<keyword evidence="1" id="KW-0472">Membrane</keyword>
<evidence type="ECO:0000313" key="2">
    <source>
        <dbReference type="EMBL" id="MEN2766509.1"/>
    </source>
</evidence>